<comment type="caution">
    <text evidence="2">The sequence shown here is derived from an EMBL/GenBank/DDBJ whole genome shotgun (WGS) entry which is preliminary data.</text>
</comment>
<reference evidence="2 3" key="1">
    <citation type="submission" date="2024-08" db="EMBL/GenBank/DDBJ databases">
        <title>Halobellus sp. MBLA0158 whole genome sequence.</title>
        <authorList>
            <person name="Hwang C.Y."/>
            <person name="Cho E.-S."/>
            <person name="Seo M.-J."/>
        </authorList>
    </citation>
    <scope>NUCLEOTIDE SEQUENCE [LARGE SCALE GENOMIC DNA]</scope>
    <source>
        <strain evidence="2 3">MBLA0158</strain>
    </source>
</reference>
<sequence length="57" mass="6777">MPDTKAGRERKGRNKRTQLQQELYEEEIDALDSDEDLPEFEPERDRPFVADELPDEE</sequence>
<evidence type="ECO:0000256" key="1">
    <source>
        <dbReference type="SAM" id="MobiDB-lite"/>
    </source>
</evidence>
<accession>A0ABD5M8H2</accession>
<dbReference type="EMBL" id="JBGNYA010000001">
    <property type="protein sequence ID" value="MFA1610200.1"/>
    <property type="molecule type" value="Genomic_DNA"/>
</dbReference>
<gene>
    <name evidence="2" type="ORF">OS889_04180</name>
</gene>
<organism evidence="2 3">
    <name type="scientific">Halobellus rubicundus</name>
    <dbReference type="NCBI Taxonomy" id="2996466"/>
    <lineage>
        <taxon>Archaea</taxon>
        <taxon>Methanobacteriati</taxon>
        <taxon>Methanobacteriota</taxon>
        <taxon>Stenosarchaea group</taxon>
        <taxon>Halobacteria</taxon>
        <taxon>Halobacteriales</taxon>
        <taxon>Haloferacaceae</taxon>
        <taxon>Halobellus</taxon>
    </lineage>
</organism>
<evidence type="ECO:0000313" key="3">
    <source>
        <dbReference type="Proteomes" id="UP001570511"/>
    </source>
</evidence>
<evidence type="ECO:0008006" key="4">
    <source>
        <dbReference type="Google" id="ProtNLM"/>
    </source>
</evidence>
<evidence type="ECO:0000313" key="2">
    <source>
        <dbReference type="EMBL" id="MFA1610200.1"/>
    </source>
</evidence>
<dbReference type="RefSeq" id="WP_372387567.1">
    <property type="nucleotide sequence ID" value="NZ_JBGNYA010000001.1"/>
</dbReference>
<dbReference type="Pfam" id="PF26396">
    <property type="entry name" value="HacaP"/>
    <property type="match status" value="1"/>
</dbReference>
<keyword evidence="3" id="KW-1185">Reference proteome</keyword>
<proteinExistence type="predicted"/>
<dbReference type="AlphaFoldDB" id="A0ABD5M8H2"/>
<feature type="compositionally biased region" description="Acidic residues" evidence="1">
    <location>
        <begin position="28"/>
        <end position="40"/>
    </location>
</feature>
<feature type="region of interest" description="Disordered" evidence="1">
    <location>
        <begin position="28"/>
        <end position="57"/>
    </location>
</feature>
<protein>
    <recommendedName>
        <fullName evidence="4">Zinc finger protein 330-like protein</fullName>
    </recommendedName>
</protein>
<name>A0ABD5M8H2_9EURY</name>
<dbReference type="Proteomes" id="UP001570511">
    <property type="component" value="Unassembled WGS sequence"/>
</dbReference>
<dbReference type="InterPro" id="IPR058858">
    <property type="entry name" value="HacaP"/>
</dbReference>